<proteinExistence type="predicted"/>
<keyword evidence="1" id="KW-1133">Transmembrane helix</keyword>
<gene>
    <name evidence="2" type="ORF">ABT39_MTgene3296</name>
</gene>
<keyword evidence="2" id="KW-0496">Mitochondrion</keyword>
<evidence type="ECO:0000256" key="1">
    <source>
        <dbReference type="SAM" id="Phobius"/>
    </source>
</evidence>
<protein>
    <submittedName>
        <fullName evidence="2">Uncharacterized protein</fullName>
    </submittedName>
</protein>
<evidence type="ECO:0000313" key="2">
    <source>
        <dbReference type="EMBL" id="KUM50068.1"/>
    </source>
</evidence>
<name>A0A101M345_PICGL</name>
<sequence>MGQARSTTIPIDWPQRKRNSIGWSSSIVSFMVTHQSLFFLMWAFSIRSVLCGFFSGRGGRTWEVVTPQGNTTTTTIVPSYHGYLITTIGG</sequence>
<keyword evidence="1" id="KW-0812">Transmembrane</keyword>
<geneLocation type="mitochondrion" evidence="2"/>
<reference evidence="2" key="1">
    <citation type="journal article" date="2015" name="Genome Biol. Evol.">
        <title>Organellar Genomes of White Spruce (Picea glauca): Assembly and Annotation.</title>
        <authorList>
            <person name="Jackman S.D."/>
            <person name="Warren R.L."/>
            <person name="Gibb E.A."/>
            <person name="Vandervalk B.P."/>
            <person name="Mohamadi H."/>
            <person name="Chu J."/>
            <person name="Raymond A."/>
            <person name="Pleasance S."/>
            <person name="Coope R."/>
            <person name="Wildung M.R."/>
            <person name="Ritland C.E."/>
            <person name="Bousquet J."/>
            <person name="Jones S.J."/>
            <person name="Bohlmann J."/>
            <person name="Birol I."/>
        </authorList>
    </citation>
    <scope>NUCLEOTIDE SEQUENCE [LARGE SCALE GENOMIC DNA]</scope>
    <source>
        <tissue evidence="2">Flushing bud</tissue>
    </source>
</reference>
<organism evidence="2">
    <name type="scientific">Picea glauca</name>
    <name type="common">White spruce</name>
    <name type="synonym">Pinus glauca</name>
    <dbReference type="NCBI Taxonomy" id="3330"/>
    <lineage>
        <taxon>Eukaryota</taxon>
        <taxon>Viridiplantae</taxon>
        <taxon>Streptophyta</taxon>
        <taxon>Embryophyta</taxon>
        <taxon>Tracheophyta</taxon>
        <taxon>Spermatophyta</taxon>
        <taxon>Pinopsida</taxon>
        <taxon>Pinidae</taxon>
        <taxon>Conifers I</taxon>
        <taxon>Pinales</taxon>
        <taxon>Pinaceae</taxon>
        <taxon>Picea</taxon>
    </lineage>
</organism>
<feature type="transmembrane region" description="Helical" evidence="1">
    <location>
        <begin position="21"/>
        <end position="44"/>
    </location>
</feature>
<accession>A0A101M345</accession>
<dbReference type="EMBL" id="LKAM01000002">
    <property type="protein sequence ID" value="KUM50068.1"/>
    <property type="molecule type" value="Genomic_DNA"/>
</dbReference>
<keyword evidence="1" id="KW-0472">Membrane</keyword>
<comment type="caution">
    <text evidence="2">The sequence shown here is derived from an EMBL/GenBank/DDBJ whole genome shotgun (WGS) entry which is preliminary data.</text>
</comment>
<dbReference type="AlphaFoldDB" id="A0A101M345"/>